<evidence type="ECO:0000256" key="1">
    <source>
        <dbReference type="SAM" id="MobiDB-lite"/>
    </source>
</evidence>
<protein>
    <submittedName>
        <fullName evidence="2">Uncharacterized protein</fullName>
    </submittedName>
</protein>
<proteinExistence type="predicted"/>
<keyword evidence="3" id="KW-1185">Reference proteome</keyword>
<feature type="region of interest" description="Disordered" evidence="1">
    <location>
        <begin position="1"/>
        <end position="53"/>
    </location>
</feature>
<dbReference type="EMBL" id="JACGCI010000094">
    <property type="protein sequence ID" value="KAF6746295.1"/>
    <property type="molecule type" value="Genomic_DNA"/>
</dbReference>
<dbReference type="Proteomes" id="UP000521943">
    <property type="component" value="Unassembled WGS sequence"/>
</dbReference>
<comment type="caution">
    <text evidence="2">The sequence shown here is derived from an EMBL/GenBank/DDBJ whole genome shotgun (WGS) entry which is preliminary data.</text>
</comment>
<gene>
    <name evidence="2" type="ORF">DFP72DRAFT_855555</name>
</gene>
<name>A0A8H6HFX2_9AGAR</name>
<evidence type="ECO:0000313" key="2">
    <source>
        <dbReference type="EMBL" id="KAF6746295.1"/>
    </source>
</evidence>
<organism evidence="2 3">
    <name type="scientific">Ephemerocybe angulata</name>
    <dbReference type="NCBI Taxonomy" id="980116"/>
    <lineage>
        <taxon>Eukaryota</taxon>
        <taxon>Fungi</taxon>
        <taxon>Dikarya</taxon>
        <taxon>Basidiomycota</taxon>
        <taxon>Agaricomycotina</taxon>
        <taxon>Agaricomycetes</taxon>
        <taxon>Agaricomycetidae</taxon>
        <taxon>Agaricales</taxon>
        <taxon>Agaricineae</taxon>
        <taxon>Psathyrellaceae</taxon>
        <taxon>Ephemerocybe</taxon>
    </lineage>
</organism>
<feature type="compositionally biased region" description="Basic residues" evidence="1">
    <location>
        <begin position="1"/>
        <end position="17"/>
    </location>
</feature>
<dbReference type="AlphaFoldDB" id="A0A8H6HFX2"/>
<feature type="compositionally biased region" description="Polar residues" evidence="1">
    <location>
        <begin position="19"/>
        <end position="32"/>
    </location>
</feature>
<sequence length="177" mass="19953">MYIAARRREKKKKKRRTSILASWSSRSRTSRQGGAERAIVHAQSKRAPKSREYPKVSEQLRELATGALHCCNISVPPYPFSMLIATAGLTGLAQTWGGCMEDEFQNSTFKTAYMRITGALRLIFSEYFPIPAFLRPAYSKGMAKWCSPPAECTGVAYLISSEILGYGRNEWIPRQIH</sequence>
<reference evidence="2 3" key="1">
    <citation type="submission" date="2020-07" db="EMBL/GenBank/DDBJ databases">
        <title>Comparative genomics of pyrophilous fungi reveals a link between fire events and developmental genes.</title>
        <authorList>
            <consortium name="DOE Joint Genome Institute"/>
            <person name="Steindorff A.S."/>
            <person name="Carver A."/>
            <person name="Calhoun S."/>
            <person name="Stillman K."/>
            <person name="Liu H."/>
            <person name="Lipzen A."/>
            <person name="Pangilinan J."/>
            <person name="Labutti K."/>
            <person name="Bruns T.D."/>
            <person name="Grigoriev I.V."/>
        </authorList>
    </citation>
    <scope>NUCLEOTIDE SEQUENCE [LARGE SCALE GENOMIC DNA]</scope>
    <source>
        <strain evidence="2 3">CBS 144469</strain>
    </source>
</reference>
<accession>A0A8H6HFX2</accession>
<evidence type="ECO:0000313" key="3">
    <source>
        <dbReference type="Proteomes" id="UP000521943"/>
    </source>
</evidence>